<accession>A0A8J2EDK5</accession>
<keyword evidence="3" id="KW-1185">Reference proteome</keyword>
<dbReference type="OrthoDB" id="7698582at2759"/>
<evidence type="ECO:0000313" key="3">
    <source>
        <dbReference type="Proteomes" id="UP000786811"/>
    </source>
</evidence>
<protein>
    <submittedName>
        <fullName evidence="2">Similar to Jrkl: Jerky protein homolog-like (Mus musculus)</fullName>
    </submittedName>
</protein>
<comment type="caution">
    <text evidence="2">The sequence shown here is derived from an EMBL/GenBank/DDBJ whole genome shotgun (WGS) entry which is preliminary data.</text>
</comment>
<dbReference type="GO" id="GO:0005634">
    <property type="term" value="C:nucleus"/>
    <property type="evidence" value="ECO:0007669"/>
    <property type="project" value="UniProtKB-SubCell"/>
</dbReference>
<comment type="subcellular location">
    <subcellularLocation>
        <location evidence="1">Nucleus</location>
    </subcellularLocation>
</comment>
<organism evidence="2 3">
    <name type="scientific">Cotesia congregata</name>
    <name type="common">Parasitoid wasp</name>
    <name type="synonym">Apanteles congregatus</name>
    <dbReference type="NCBI Taxonomy" id="51543"/>
    <lineage>
        <taxon>Eukaryota</taxon>
        <taxon>Metazoa</taxon>
        <taxon>Ecdysozoa</taxon>
        <taxon>Arthropoda</taxon>
        <taxon>Hexapoda</taxon>
        <taxon>Insecta</taxon>
        <taxon>Pterygota</taxon>
        <taxon>Neoptera</taxon>
        <taxon>Endopterygota</taxon>
        <taxon>Hymenoptera</taxon>
        <taxon>Apocrita</taxon>
        <taxon>Ichneumonoidea</taxon>
        <taxon>Braconidae</taxon>
        <taxon>Microgastrinae</taxon>
        <taxon>Cotesia</taxon>
    </lineage>
</organism>
<evidence type="ECO:0000256" key="1">
    <source>
        <dbReference type="ARBA" id="ARBA00004123"/>
    </source>
</evidence>
<dbReference type="Gene3D" id="1.10.10.60">
    <property type="entry name" value="Homeodomain-like"/>
    <property type="match status" value="1"/>
</dbReference>
<dbReference type="EMBL" id="CAJNRD030001116">
    <property type="protein sequence ID" value="CAG5075407.1"/>
    <property type="molecule type" value="Genomic_DNA"/>
</dbReference>
<dbReference type="InterPro" id="IPR009057">
    <property type="entry name" value="Homeodomain-like_sf"/>
</dbReference>
<evidence type="ECO:0000313" key="2">
    <source>
        <dbReference type="EMBL" id="CAG5075407.1"/>
    </source>
</evidence>
<sequence>MLRPPESNILSIEQRLNIIERLKAGERPQSLAENYKISKQAVSWIKKNENNITQTKEVLKSCNGNIDKKRYKKQEESILDQKLMKWFSQQRSMGRPVSDAFNLCALAWDEVTSSDIRNCWKNLISLAADNSAETAPVTLPKNEAF</sequence>
<dbReference type="Proteomes" id="UP000786811">
    <property type="component" value="Unassembled WGS sequence"/>
</dbReference>
<gene>
    <name evidence="2" type="ORF">HICCMSTLAB_LOCUS1561</name>
</gene>
<proteinExistence type="predicted"/>
<name>A0A8J2EDK5_COTCN</name>
<reference evidence="2" key="1">
    <citation type="submission" date="2021-04" db="EMBL/GenBank/DDBJ databases">
        <authorList>
            <person name="Chebbi M.A.C M."/>
        </authorList>
    </citation>
    <scope>NUCLEOTIDE SEQUENCE</scope>
</reference>
<dbReference type="AlphaFoldDB" id="A0A8J2EDK5"/>
<dbReference type="SUPFAM" id="SSF46689">
    <property type="entry name" value="Homeodomain-like"/>
    <property type="match status" value="1"/>
</dbReference>